<evidence type="ECO:0000256" key="3">
    <source>
        <dbReference type="ARBA" id="ARBA00022777"/>
    </source>
</evidence>
<keyword evidence="7" id="KW-1185">Reference proteome</keyword>
<evidence type="ECO:0000259" key="5">
    <source>
        <dbReference type="PROSITE" id="PS50011"/>
    </source>
</evidence>
<dbReference type="PANTHER" id="PTHR44329:SF288">
    <property type="entry name" value="MITOGEN-ACTIVATED PROTEIN KINASE KINASE KINASE 20"/>
    <property type="match status" value="1"/>
</dbReference>
<dbReference type="EMBL" id="LN902550">
    <property type="protein sequence ID" value="CDS36050.2"/>
    <property type="molecule type" value="Genomic_DNA"/>
</dbReference>
<reference evidence="6" key="1">
    <citation type="journal article" date="2013" name="Nature">
        <title>The genomes of four tapeworm species reveal adaptations to parasitism.</title>
        <authorList>
            <person name="Tsai I.J."/>
            <person name="Zarowiecki M."/>
            <person name="Holroyd N."/>
            <person name="Garciarrubio A."/>
            <person name="Sanchez-Flores A."/>
            <person name="Brooks K.L."/>
            <person name="Tracey A."/>
            <person name="Bobes R.J."/>
            <person name="Fragoso G."/>
            <person name="Sciutto E."/>
            <person name="Aslett M."/>
            <person name="Beasley H."/>
            <person name="Bennett H.M."/>
            <person name="Cai J."/>
            <person name="Camicia F."/>
            <person name="Clark R."/>
            <person name="Cucher M."/>
            <person name="De Silva N."/>
            <person name="Day T.A."/>
            <person name="Deplazes P."/>
            <person name="Estrada K."/>
            <person name="Fernandez C."/>
            <person name="Holland P.W."/>
            <person name="Hou J."/>
            <person name="Hu S."/>
            <person name="Huckvale T."/>
            <person name="Hung S.S."/>
            <person name="Kamenetzky L."/>
            <person name="Keane J.A."/>
            <person name="Kiss F."/>
            <person name="Koziol U."/>
            <person name="Lambert O."/>
            <person name="Liu K."/>
            <person name="Luo X."/>
            <person name="Luo Y."/>
            <person name="Macchiaroli N."/>
            <person name="Nichol S."/>
            <person name="Paps J."/>
            <person name="Parkinson J."/>
            <person name="Pouchkina-Stantcheva N."/>
            <person name="Riddiford N."/>
            <person name="Rosenzvit M."/>
            <person name="Salinas G."/>
            <person name="Wasmuth J.D."/>
            <person name="Zamanian M."/>
            <person name="Zheng Y."/>
            <person name="Cai X."/>
            <person name="Soberon X."/>
            <person name="Olson P.D."/>
            <person name="Laclette J.P."/>
            <person name="Brehm K."/>
            <person name="Berriman M."/>
            <person name="Garciarrubio A."/>
            <person name="Bobes R.J."/>
            <person name="Fragoso G."/>
            <person name="Sanchez-Flores A."/>
            <person name="Estrada K."/>
            <person name="Cevallos M.A."/>
            <person name="Morett E."/>
            <person name="Gonzalez V."/>
            <person name="Portillo T."/>
            <person name="Ochoa-Leyva A."/>
            <person name="Jose M.V."/>
            <person name="Sciutto E."/>
            <person name="Landa A."/>
            <person name="Jimenez L."/>
            <person name="Valdes V."/>
            <person name="Carrero J.C."/>
            <person name="Larralde C."/>
            <person name="Morales-Montor J."/>
            <person name="Limon-Lason J."/>
            <person name="Soberon X."/>
            <person name="Laclette J.P."/>
        </authorList>
    </citation>
    <scope>NUCLEOTIDE SEQUENCE [LARGE SCALE GENOMIC DNA]</scope>
</reference>
<organism evidence="6 7">
    <name type="scientific">Echinococcus multilocularis</name>
    <name type="common">Fox tapeworm</name>
    <dbReference type="NCBI Taxonomy" id="6211"/>
    <lineage>
        <taxon>Eukaryota</taxon>
        <taxon>Metazoa</taxon>
        <taxon>Spiralia</taxon>
        <taxon>Lophotrochozoa</taxon>
        <taxon>Platyhelminthes</taxon>
        <taxon>Cestoda</taxon>
        <taxon>Eucestoda</taxon>
        <taxon>Cyclophyllidea</taxon>
        <taxon>Taeniidae</taxon>
        <taxon>Echinococcus</taxon>
    </lineage>
</organism>
<dbReference type="AlphaFoldDB" id="A0A068Y1R6"/>
<keyword evidence="2" id="KW-0547">Nucleotide-binding</keyword>
<evidence type="ECO:0000313" key="7">
    <source>
        <dbReference type="Proteomes" id="UP000017246"/>
    </source>
</evidence>
<evidence type="ECO:0000256" key="1">
    <source>
        <dbReference type="ARBA" id="ARBA00022679"/>
    </source>
</evidence>
<evidence type="ECO:0000313" key="6">
    <source>
        <dbReference type="EMBL" id="CDS36050.2"/>
    </source>
</evidence>
<dbReference type="Proteomes" id="UP000017246">
    <property type="component" value="Unassembled WGS sequence"/>
</dbReference>
<dbReference type="eggNOG" id="KOG0192">
    <property type="taxonomic scope" value="Eukaryota"/>
</dbReference>
<dbReference type="InterPro" id="IPR011009">
    <property type="entry name" value="Kinase-like_dom_sf"/>
</dbReference>
<name>A0A068Y1R6_ECHMU</name>
<evidence type="ECO:0000256" key="2">
    <source>
        <dbReference type="ARBA" id="ARBA00022741"/>
    </source>
</evidence>
<keyword evidence="1" id="KW-0808">Transferase</keyword>
<dbReference type="Pfam" id="PF00069">
    <property type="entry name" value="Pkinase"/>
    <property type="match status" value="1"/>
</dbReference>
<sequence length="162" mass="18212">MNTIAECKHSIREAYTLATCNHPNIVKFIGASANTRMAGIRCVVIERATDASLQEGKHPPSLGAKSISPSFDIYSKVNYNIWRVMLWALQLADGYNYLHSCAEPIIHRDLKSANILLSDECSTLKISDFGSLEIFKRSKEELQSVNQGSLFYMALEVQRRKT</sequence>
<reference evidence="6" key="2">
    <citation type="submission" date="2015-11" db="EMBL/GenBank/DDBJ databases">
        <authorList>
            <person name="Zhang Y."/>
            <person name="Guo Z."/>
        </authorList>
    </citation>
    <scope>NUCLEOTIDE SEQUENCE</scope>
</reference>
<gene>
    <name evidence="6" type="ORF">EmuJ_001201700</name>
</gene>
<dbReference type="Gene3D" id="1.10.510.10">
    <property type="entry name" value="Transferase(Phosphotransferase) domain 1"/>
    <property type="match status" value="1"/>
</dbReference>
<dbReference type="GO" id="GO:0004674">
    <property type="term" value="F:protein serine/threonine kinase activity"/>
    <property type="evidence" value="ECO:0007669"/>
    <property type="project" value="TreeGrafter"/>
</dbReference>
<dbReference type="OrthoDB" id="10261027at2759"/>
<protein>
    <submittedName>
        <fullName evidence="6">Kinase protein</fullName>
    </submittedName>
</protein>
<keyword evidence="4" id="KW-0067">ATP-binding</keyword>
<dbReference type="PROSITE" id="PS50011">
    <property type="entry name" value="PROTEIN_KINASE_DOM"/>
    <property type="match status" value="1"/>
</dbReference>
<dbReference type="GO" id="GO:0005524">
    <property type="term" value="F:ATP binding"/>
    <property type="evidence" value="ECO:0007669"/>
    <property type="project" value="UniProtKB-KW"/>
</dbReference>
<feature type="domain" description="Protein kinase" evidence="5">
    <location>
        <begin position="1"/>
        <end position="162"/>
    </location>
</feature>
<dbReference type="SUPFAM" id="SSF56112">
    <property type="entry name" value="Protein kinase-like (PK-like)"/>
    <property type="match status" value="1"/>
</dbReference>
<evidence type="ECO:0000256" key="4">
    <source>
        <dbReference type="ARBA" id="ARBA00022840"/>
    </source>
</evidence>
<dbReference type="InterPro" id="IPR051681">
    <property type="entry name" value="Ser/Thr_Kinases-Pseudokinases"/>
</dbReference>
<dbReference type="PROSITE" id="PS00108">
    <property type="entry name" value="PROTEIN_KINASE_ST"/>
    <property type="match status" value="1"/>
</dbReference>
<keyword evidence="3 6" id="KW-0418">Kinase</keyword>
<dbReference type="InterPro" id="IPR008271">
    <property type="entry name" value="Ser/Thr_kinase_AS"/>
</dbReference>
<dbReference type="STRING" id="6211.A0A068Y1R6"/>
<dbReference type="PANTHER" id="PTHR44329">
    <property type="entry name" value="SERINE/THREONINE-PROTEIN KINASE TNNI3K-RELATED"/>
    <property type="match status" value="1"/>
</dbReference>
<accession>A0A068Y1R6</accession>
<proteinExistence type="predicted"/>
<dbReference type="InterPro" id="IPR000719">
    <property type="entry name" value="Prot_kinase_dom"/>
</dbReference>